<reference evidence="3" key="1">
    <citation type="journal article" date="2019" name="Int. J. Syst. Evol. Microbiol.">
        <title>The Global Catalogue of Microorganisms (GCM) 10K type strain sequencing project: providing services to taxonomists for standard genome sequencing and annotation.</title>
        <authorList>
            <consortium name="The Broad Institute Genomics Platform"/>
            <consortium name="The Broad Institute Genome Sequencing Center for Infectious Disease"/>
            <person name="Wu L."/>
            <person name="Ma J."/>
        </authorList>
    </citation>
    <scope>NUCLEOTIDE SEQUENCE [LARGE SCALE GENOMIC DNA]</scope>
    <source>
        <strain evidence="3">CCUG 60559</strain>
    </source>
</reference>
<dbReference type="Proteomes" id="UP001596506">
    <property type="component" value="Unassembled WGS sequence"/>
</dbReference>
<gene>
    <name evidence="2" type="ORF">ACFQQA_17950</name>
</gene>
<protein>
    <submittedName>
        <fullName evidence="2">TRIC cation channel family protein</fullName>
    </submittedName>
</protein>
<evidence type="ECO:0000259" key="1">
    <source>
        <dbReference type="Pfam" id="PF03458"/>
    </source>
</evidence>
<dbReference type="Pfam" id="PF03458">
    <property type="entry name" value="Gly_transporter"/>
    <property type="match status" value="1"/>
</dbReference>
<feature type="domain" description="Glycine transporter" evidence="1">
    <location>
        <begin position="32"/>
        <end position="65"/>
    </location>
</feature>
<name>A0ABW2J0C7_9GAMM</name>
<organism evidence="2 3">
    <name type="scientific">Marinobacter aromaticivorans</name>
    <dbReference type="NCBI Taxonomy" id="1494078"/>
    <lineage>
        <taxon>Bacteria</taxon>
        <taxon>Pseudomonadati</taxon>
        <taxon>Pseudomonadota</taxon>
        <taxon>Gammaproteobacteria</taxon>
        <taxon>Pseudomonadales</taxon>
        <taxon>Marinobacteraceae</taxon>
        <taxon>Marinobacter</taxon>
    </lineage>
</organism>
<sequence length="69" mass="7604">MANAFQNQRSRLFPAGCRTESAQHNLPGHCSQALGGGTVRHLLLGNFPVTWTQRPRNIYLTITVARSPS</sequence>
<evidence type="ECO:0000313" key="3">
    <source>
        <dbReference type="Proteomes" id="UP001596506"/>
    </source>
</evidence>
<evidence type="ECO:0000313" key="2">
    <source>
        <dbReference type="EMBL" id="MFC7296604.1"/>
    </source>
</evidence>
<dbReference type="RefSeq" id="WP_198515525.1">
    <property type="nucleotide sequence ID" value="NZ_JBHTBD010000014.1"/>
</dbReference>
<accession>A0ABW2J0C7</accession>
<comment type="caution">
    <text evidence="2">The sequence shown here is derived from an EMBL/GenBank/DDBJ whole genome shotgun (WGS) entry which is preliminary data.</text>
</comment>
<proteinExistence type="predicted"/>
<dbReference type="InterPro" id="IPR005115">
    <property type="entry name" value="Gly_transporter"/>
</dbReference>
<dbReference type="EMBL" id="JBHTBD010000014">
    <property type="protein sequence ID" value="MFC7296604.1"/>
    <property type="molecule type" value="Genomic_DNA"/>
</dbReference>
<keyword evidence="3" id="KW-1185">Reference proteome</keyword>